<dbReference type="AlphaFoldDB" id="A0A2I0B6X1"/>
<protein>
    <submittedName>
        <fullName evidence="2">Uncharacterized protein</fullName>
    </submittedName>
</protein>
<dbReference type="Proteomes" id="UP000236161">
    <property type="component" value="Unassembled WGS sequence"/>
</dbReference>
<feature type="compositionally biased region" description="Acidic residues" evidence="1">
    <location>
        <begin position="59"/>
        <end position="72"/>
    </location>
</feature>
<keyword evidence="3" id="KW-1185">Reference proteome</keyword>
<evidence type="ECO:0000256" key="1">
    <source>
        <dbReference type="SAM" id="MobiDB-lite"/>
    </source>
</evidence>
<feature type="region of interest" description="Disordered" evidence="1">
    <location>
        <begin position="96"/>
        <end position="129"/>
    </location>
</feature>
<evidence type="ECO:0000313" key="2">
    <source>
        <dbReference type="EMBL" id="PKA63547.1"/>
    </source>
</evidence>
<accession>A0A2I0B6X1</accession>
<sequence>MLSDEGSDAPEEVTAEQGIKQDEQIRKIQRENKMRVAQEGKERRRKWAQRNTQAKLQEDVAEAPELEEEDDPPAIPGMLPSNIVNFLAAREKQTLALDSEQEAVNDKPAKQKKKKKETGPETVLLKDIPPSQCLENSMEFLKRRKMNVSRSNSVLKNANQALRFLSSKGNLLSLS</sequence>
<dbReference type="OrthoDB" id="1869542at2759"/>
<feature type="compositionally biased region" description="Acidic residues" evidence="1">
    <location>
        <begin position="1"/>
        <end position="14"/>
    </location>
</feature>
<dbReference type="PANTHER" id="PTHR36387:SF2">
    <property type="entry name" value="UDP-N-ACETYLMURAMOYL-L-ALANYL-D-GLUTAMATE-2, 6-DIAMINOPIMELATE LIGASE"/>
    <property type="match status" value="1"/>
</dbReference>
<name>A0A2I0B6X1_9ASPA</name>
<dbReference type="STRING" id="1088818.A0A2I0B6X1"/>
<proteinExistence type="predicted"/>
<feature type="region of interest" description="Disordered" evidence="1">
    <location>
        <begin position="1"/>
        <end position="79"/>
    </location>
</feature>
<evidence type="ECO:0000313" key="3">
    <source>
        <dbReference type="Proteomes" id="UP000236161"/>
    </source>
</evidence>
<gene>
    <name evidence="2" type="ORF">AXF42_Ash005442</name>
</gene>
<reference evidence="2 3" key="1">
    <citation type="journal article" date="2017" name="Nature">
        <title>The Apostasia genome and the evolution of orchids.</title>
        <authorList>
            <person name="Zhang G.Q."/>
            <person name="Liu K.W."/>
            <person name="Li Z."/>
            <person name="Lohaus R."/>
            <person name="Hsiao Y.Y."/>
            <person name="Niu S.C."/>
            <person name="Wang J.Y."/>
            <person name="Lin Y.C."/>
            <person name="Xu Q."/>
            <person name="Chen L.J."/>
            <person name="Yoshida K."/>
            <person name="Fujiwara S."/>
            <person name="Wang Z.W."/>
            <person name="Zhang Y.Q."/>
            <person name="Mitsuda N."/>
            <person name="Wang M."/>
            <person name="Liu G.H."/>
            <person name="Pecoraro L."/>
            <person name="Huang H.X."/>
            <person name="Xiao X.J."/>
            <person name="Lin M."/>
            <person name="Wu X.Y."/>
            <person name="Wu W.L."/>
            <person name="Chen Y.Y."/>
            <person name="Chang S.B."/>
            <person name="Sakamoto S."/>
            <person name="Ohme-Takagi M."/>
            <person name="Yagi M."/>
            <person name="Zeng S.J."/>
            <person name="Shen C.Y."/>
            <person name="Yeh C.M."/>
            <person name="Luo Y.B."/>
            <person name="Tsai W.C."/>
            <person name="Van de Peer Y."/>
            <person name="Liu Z.J."/>
        </authorList>
    </citation>
    <scope>NUCLEOTIDE SEQUENCE [LARGE SCALE GENOMIC DNA]</scope>
    <source>
        <strain evidence="3">cv. Shenzhen</strain>
        <tissue evidence="2">Stem</tissue>
    </source>
</reference>
<dbReference type="EMBL" id="KZ451908">
    <property type="protein sequence ID" value="PKA63547.1"/>
    <property type="molecule type" value="Genomic_DNA"/>
</dbReference>
<feature type="compositionally biased region" description="Basic and acidic residues" evidence="1">
    <location>
        <begin position="19"/>
        <end position="42"/>
    </location>
</feature>
<organism evidence="2 3">
    <name type="scientific">Apostasia shenzhenica</name>
    <dbReference type="NCBI Taxonomy" id="1088818"/>
    <lineage>
        <taxon>Eukaryota</taxon>
        <taxon>Viridiplantae</taxon>
        <taxon>Streptophyta</taxon>
        <taxon>Embryophyta</taxon>
        <taxon>Tracheophyta</taxon>
        <taxon>Spermatophyta</taxon>
        <taxon>Magnoliopsida</taxon>
        <taxon>Liliopsida</taxon>
        <taxon>Asparagales</taxon>
        <taxon>Orchidaceae</taxon>
        <taxon>Apostasioideae</taxon>
        <taxon>Apostasia</taxon>
    </lineage>
</organism>
<dbReference type="PANTHER" id="PTHR36387">
    <property type="entry name" value="UDP-N-ACETYLMURAMOYL-L-ALANYL-D-GLUTAMATE-2, 6-DIAMINOPIMELATE LIGASE"/>
    <property type="match status" value="1"/>
</dbReference>